<dbReference type="PROSITE" id="PS50142">
    <property type="entry name" value="RNASE_3_2"/>
    <property type="match status" value="1"/>
</dbReference>
<dbReference type="GO" id="GO:0003735">
    <property type="term" value="F:structural constituent of ribosome"/>
    <property type="evidence" value="ECO:0007669"/>
    <property type="project" value="InterPro"/>
</dbReference>
<dbReference type="PANTHER" id="PTHR28160:SF1">
    <property type="entry name" value="LARGE RIBOSOMAL SUBUNIT PROTEIN ML57"/>
    <property type="match status" value="1"/>
</dbReference>
<dbReference type="InterPro" id="IPR036389">
    <property type="entry name" value="RNase_III_sf"/>
</dbReference>
<gene>
    <name evidence="2" type="ORF">AYI69_g1303</name>
</gene>
<dbReference type="Gene3D" id="1.10.1520.10">
    <property type="entry name" value="Ribonuclease III domain"/>
    <property type="match status" value="1"/>
</dbReference>
<name>A0A1R1YQN8_9FUNG</name>
<reference evidence="3" key="1">
    <citation type="submission" date="2017-01" db="EMBL/GenBank/DDBJ databases">
        <authorList>
            <person name="Wang Y."/>
            <person name="White M."/>
            <person name="Kvist S."/>
            <person name="Moncalvo J.-M."/>
        </authorList>
    </citation>
    <scope>NUCLEOTIDE SEQUENCE [LARGE SCALE GENOMIC DNA]</scope>
    <source>
        <strain evidence="3">ID-206-W2</strain>
    </source>
</reference>
<dbReference type="EMBL" id="LSSM01000351">
    <property type="protein sequence ID" value="OMJ29204.1"/>
    <property type="molecule type" value="Genomic_DNA"/>
</dbReference>
<evidence type="ECO:0000313" key="2">
    <source>
        <dbReference type="EMBL" id="OMJ29204.1"/>
    </source>
</evidence>
<dbReference type="GO" id="GO:0004525">
    <property type="term" value="F:ribonuclease III activity"/>
    <property type="evidence" value="ECO:0007669"/>
    <property type="project" value="InterPro"/>
</dbReference>
<sequence length="330" mass="36631">MFKASFLLKALPQRSLISVSALYSTSSKASSNSLHSQEQLSLLKARLDIPFNNIQILSQALTHKSFDHARVPTNERLQWIGTKVLNLYIADFLMSKYSDLSATQLQDLHQAHFGLFKLADFAKKFDLQNNIIWNPPSNNRSAQNYEGLNKVLGKSFQALIGAIYSDQGALAAHKFIQNHLLPSPIDLDLVLDLDNPKSKLLSIASSKNLTPLVSRILKESSQFTPTPNYLVGLFADSKKIGEGIIYTLLISFTPFLFHLHPIPISPLNPSNYIYPFFSLSPLGFGSSPKLAESNAAKDSLIRYFSKDDRSQASASLSETSEDSITFFSSL</sequence>
<feature type="domain" description="RNase III" evidence="1">
    <location>
        <begin position="40"/>
        <end position="168"/>
    </location>
</feature>
<dbReference type="Proteomes" id="UP000187429">
    <property type="component" value="Unassembled WGS sequence"/>
</dbReference>
<dbReference type="Pfam" id="PF14622">
    <property type="entry name" value="Ribonucleas_3_3"/>
    <property type="match status" value="1"/>
</dbReference>
<comment type="caution">
    <text evidence="2">The sequence shown here is derived from an EMBL/GenBank/DDBJ whole genome shotgun (WGS) entry which is preliminary data.</text>
</comment>
<organism evidence="2 3">
    <name type="scientific">Smittium culicis</name>
    <dbReference type="NCBI Taxonomy" id="133412"/>
    <lineage>
        <taxon>Eukaryota</taxon>
        <taxon>Fungi</taxon>
        <taxon>Fungi incertae sedis</taxon>
        <taxon>Zoopagomycota</taxon>
        <taxon>Kickxellomycotina</taxon>
        <taxon>Harpellomycetes</taxon>
        <taxon>Harpellales</taxon>
        <taxon>Legeriomycetaceae</taxon>
        <taxon>Smittium</taxon>
    </lineage>
</organism>
<dbReference type="Gene3D" id="3.30.160.20">
    <property type="match status" value="1"/>
</dbReference>
<protein>
    <submittedName>
        <fullName evidence="2">Ribonuclease 3</fullName>
    </submittedName>
</protein>
<dbReference type="GO" id="GO:0032543">
    <property type="term" value="P:mitochondrial translation"/>
    <property type="evidence" value="ECO:0007669"/>
    <property type="project" value="InterPro"/>
</dbReference>
<accession>A0A1R1YQN8</accession>
<dbReference type="CDD" id="cd00593">
    <property type="entry name" value="RIBOc"/>
    <property type="match status" value="1"/>
</dbReference>
<dbReference type="InterPro" id="IPR000999">
    <property type="entry name" value="RNase_III_dom"/>
</dbReference>
<proteinExistence type="predicted"/>
<dbReference type="SUPFAM" id="SSF69065">
    <property type="entry name" value="RNase III domain-like"/>
    <property type="match status" value="1"/>
</dbReference>
<keyword evidence="3" id="KW-1185">Reference proteome</keyword>
<evidence type="ECO:0000313" key="3">
    <source>
        <dbReference type="Proteomes" id="UP000187429"/>
    </source>
</evidence>
<evidence type="ECO:0000259" key="1">
    <source>
        <dbReference type="PROSITE" id="PS50142"/>
    </source>
</evidence>
<dbReference type="GO" id="GO:0005762">
    <property type="term" value="C:mitochondrial large ribosomal subunit"/>
    <property type="evidence" value="ECO:0007669"/>
    <property type="project" value="InterPro"/>
</dbReference>
<dbReference type="SMART" id="SM00535">
    <property type="entry name" value="RIBOc"/>
    <property type="match status" value="1"/>
</dbReference>
<dbReference type="AlphaFoldDB" id="A0A1R1YQN8"/>
<dbReference type="GO" id="GO:0006396">
    <property type="term" value="P:RNA processing"/>
    <property type="evidence" value="ECO:0007669"/>
    <property type="project" value="InterPro"/>
</dbReference>
<dbReference type="InterPro" id="IPR040030">
    <property type="entry name" value="Ribosomal_mL57"/>
</dbReference>
<dbReference type="OrthoDB" id="67027at2759"/>
<dbReference type="PANTHER" id="PTHR28160">
    <property type="entry name" value="54S RIBOSOMAL PROTEIN L15, MITOCHONDRIAL"/>
    <property type="match status" value="1"/>
</dbReference>